<comment type="caution">
    <text evidence="1">The sequence shown here is derived from an EMBL/GenBank/DDBJ whole genome shotgun (WGS) entry which is preliminary data.</text>
</comment>
<organism evidence="1 2">
    <name type="scientific">Rhodococcus olei</name>
    <dbReference type="NCBI Taxonomy" id="2161675"/>
    <lineage>
        <taxon>Bacteria</taxon>
        <taxon>Bacillati</taxon>
        <taxon>Actinomycetota</taxon>
        <taxon>Actinomycetes</taxon>
        <taxon>Mycobacteriales</taxon>
        <taxon>Nocardiaceae</taxon>
        <taxon>Rhodococcus</taxon>
    </lineage>
</organism>
<protein>
    <submittedName>
        <fullName evidence="1">Uncharacterized protein</fullName>
    </submittedName>
</protein>
<keyword evidence="2" id="KW-1185">Reference proteome</keyword>
<dbReference type="RefSeq" id="WP_345340895.1">
    <property type="nucleotide sequence ID" value="NZ_BAABFB010000006.1"/>
</dbReference>
<proteinExistence type="predicted"/>
<accession>A0ABP8NTX9</accession>
<dbReference type="Proteomes" id="UP001501183">
    <property type="component" value="Unassembled WGS sequence"/>
</dbReference>
<name>A0ABP8NTX9_9NOCA</name>
<reference evidence="2" key="1">
    <citation type="journal article" date="2019" name="Int. J. Syst. Evol. Microbiol.">
        <title>The Global Catalogue of Microorganisms (GCM) 10K type strain sequencing project: providing services to taxonomists for standard genome sequencing and annotation.</title>
        <authorList>
            <consortium name="The Broad Institute Genomics Platform"/>
            <consortium name="The Broad Institute Genome Sequencing Center for Infectious Disease"/>
            <person name="Wu L."/>
            <person name="Ma J."/>
        </authorList>
    </citation>
    <scope>NUCLEOTIDE SEQUENCE [LARGE SCALE GENOMIC DNA]</scope>
    <source>
        <strain evidence="2">JCM 32206</strain>
    </source>
</reference>
<dbReference type="EMBL" id="BAABFB010000006">
    <property type="protein sequence ID" value="GAA4470905.1"/>
    <property type="molecule type" value="Genomic_DNA"/>
</dbReference>
<sequence>MTTAIRPLGLQRAAAELVERIPALRRLVGIDDLTGRRRGHIGSICDLLVEAGIDTDRWTGIDIARALTLDGVARGWTWPSTDSMTSPLRLVAFRLGRLDWSGISPTECKVRGRQLPAESAVAAAYRLVRARLRQIAATEGVLAKPASAEHRRTLRVQFAAQRAALKASAALAA</sequence>
<gene>
    <name evidence="1" type="ORF">GCM10023094_00630</name>
</gene>
<evidence type="ECO:0000313" key="1">
    <source>
        <dbReference type="EMBL" id="GAA4470905.1"/>
    </source>
</evidence>
<evidence type="ECO:0000313" key="2">
    <source>
        <dbReference type="Proteomes" id="UP001501183"/>
    </source>
</evidence>